<proteinExistence type="predicted"/>
<evidence type="ECO:0000256" key="6">
    <source>
        <dbReference type="PROSITE-ProRule" id="PRU00175"/>
    </source>
</evidence>
<keyword evidence="10" id="KW-1185">Reference proteome</keyword>
<organism evidence="9 10">
    <name type="scientific">Furculomyces boomerangus</name>
    <dbReference type="NCBI Taxonomy" id="61424"/>
    <lineage>
        <taxon>Eukaryota</taxon>
        <taxon>Fungi</taxon>
        <taxon>Fungi incertae sedis</taxon>
        <taxon>Zoopagomycota</taxon>
        <taxon>Kickxellomycotina</taxon>
        <taxon>Harpellomycetes</taxon>
        <taxon>Harpellales</taxon>
        <taxon>Harpellaceae</taxon>
        <taxon>Furculomyces</taxon>
    </lineage>
</organism>
<feature type="compositionally biased region" description="Basic and acidic residues" evidence="7">
    <location>
        <begin position="863"/>
        <end position="873"/>
    </location>
</feature>
<dbReference type="InterPro" id="IPR018957">
    <property type="entry name" value="Znf_C3HC4_RING-type"/>
</dbReference>
<dbReference type="PANTHER" id="PTHR12983">
    <property type="entry name" value="RING FINGER 10 FAMILY MEMBER"/>
    <property type="match status" value="1"/>
</dbReference>
<feature type="compositionally biased region" description="Basic and acidic residues" evidence="7">
    <location>
        <begin position="842"/>
        <end position="854"/>
    </location>
</feature>
<dbReference type="CDD" id="cd16536">
    <property type="entry name" value="RING-HC_RNF10"/>
    <property type="match status" value="1"/>
</dbReference>
<dbReference type="OrthoDB" id="302966at2759"/>
<dbReference type="SMART" id="SM00184">
    <property type="entry name" value="RING"/>
    <property type="match status" value="1"/>
</dbReference>
<evidence type="ECO:0000256" key="3">
    <source>
        <dbReference type="ARBA" id="ARBA00022723"/>
    </source>
</evidence>
<feature type="region of interest" description="Disordered" evidence="7">
    <location>
        <begin position="971"/>
        <end position="991"/>
    </location>
</feature>
<dbReference type="GO" id="GO:0045944">
    <property type="term" value="P:positive regulation of transcription by RNA polymerase II"/>
    <property type="evidence" value="ECO:0007669"/>
    <property type="project" value="TreeGrafter"/>
</dbReference>
<protein>
    <recommendedName>
        <fullName evidence="8">RING-type domain-containing protein</fullName>
    </recommendedName>
</protein>
<evidence type="ECO:0000313" key="9">
    <source>
        <dbReference type="EMBL" id="PVU89589.1"/>
    </source>
</evidence>
<evidence type="ECO:0000259" key="8">
    <source>
        <dbReference type="PROSITE" id="PS50089"/>
    </source>
</evidence>
<dbReference type="STRING" id="61424.A0A2T9YB99"/>
<evidence type="ECO:0000256" key="2">
    <source>
        <dbReference type="ARBA" id="ARBA00022490"/>
    </source>
</evidence>
<feature type="compositionally biased region" description="Polar residues" evidence="7">
    <location>
        <begin position="973"/>
        <end position="990"/>
    </location>
</feature>
<evidence type="ECO:0000256" key="7">
    <source>
        <dbReference type="SAM" id="MobiDB-lite"/>
    </source>
</evidence>
<feature type="compositionally biased region" description="Polar residues" evidence="7">
    <location>
        <begin position="680"/>
        <end position="692"/>
    </location>
</feature>
<feature type="region of interest" description="Disordered" evidence="7">
    <location>
        <begin position="680"/>
        <end position="737"/>
    </location>
</feature>
<feature type="region of interest" description="Disordered" evidence="7">
    <location>
        <begin position="838"/>
        <end position="873"/>
    </location>
</feature>
<dbReference type="InterPro" id="IPR039739">
    <property type="entry name" value="MAG2/RNF10"/>
</dbReference>
<keyword evidence="2" id="KW-0963">Cytoplasm</keyword>
<dbReference type="AlphaFoldDB" id="A0A2T9YB99"/>
<dbReference type="GO" id="GO:0005737">
    <property type="term" value="C:cytoplasm"/>
    <property type="evidence" value="ECO:0007669"/>
    <property type="project" value="UniProtKB-SubCell"/>
</dbReference>
<dbReference type="Pfam" id="PF00097">
    <property type="entry name" value="zf-C3HC4"/>
    <property type="match status" value="1"/>
</dbReference>
<dbReference type="InterPro" id="IPR013083">
    <property type="entry name" value="Znf_RING/FYVE/PHD"/>
</dbReference>
<name>A0A2T9YB99_9FUNG</name>
<dbReference type="GO" id="GO:0000976">
    <property type="term" value="F:transcription cis-regulatory region binding"/>
    <property type="evidence" value="ECO:0007669"/>
    <property type="project" value="TreeGrafter"/>
</dbReference>
<reference evidence="9 10" key="1">
    <citation type="journal article" date="2018" name="MBio">
        <title>Comparative Genomics Reveals the Core Gene Toolbox for the Fungus-Insect Symbiosis.</title>
        <authorList>
            <person name="Wang Y."/>
            <person name="Stata M."/>
            <person name="Wang W."/>
            <person name="Stajich J.E."/>
            <person name="White M.M."/>
            <person name="Moncalvo J.M."/>
        </authorList>
    </citation>
    <scope>NUCLEOTIDE SEQUENCE [LARGE SCALE GENOMIC DNA]</scope>
    <source>
        <strain evidence="9 10">AUS-77-4</strain>
    </source>
</reference>
<dbReference type="Gene3D" id="3.30.40.10">
    <property type="entry name" value="Zinc/RING finger domain, C3HC4 (zinc finger)"/>
    <property type="match status" value="1"/>
</dbReference>
<evidence type="ECO:0000256" key="1">
    <source>
        <dbReference type="ARBA" id="ARBA00004496"/>
    </source>
</evidence>
<evidence type="ECO:0000256" key="4">
    <source>
        <dbReference type="ARBA" id="ARBA00022771"/>
    </source>
</evidence>
<comment type="caution">
    <text evidence="9">The sequence shown here is derived from an EMBL/GenBank/DDBJ whole genome shotgun (WGS) entry which is preliminary data.</text>
</comment>
<dbReference type="InterPro" id="IPR017907">
    <property type="entry name" value="Znf_RING_CS"/>
</dbReference>
<sequence length="1092" mass="124766">MLNSFTQNPKETAIEITPENKIQLSDKSETFNLIYNSIWIPQNSSNKSTSLYISKDSSQIFSKISDEFLKEILDFSILMVSGIQSSDFYSKISFLSSKINDISHLLSHVINDFLDNLKCSPHHIYSELPFEFILKNEKPYPDFFHQKISKQSTSDYNECSSEYTNNEHKYPSTAVVKYISGCINRYTCMSCLYSFKFTDAIVDISLKNNQHTCEFCHRTGFFFQGVFSLNFSFADLEKDLENSTWFISDFFYGLLSNKSNEESVKNLTQIPYFERNSSSLIKTKQISPTLDENSSEMVSEPIFFNSELFLVLGNPTMNSSSNPIFQELCSQSKQILKISPCIGIDSPSQVDIDTNMTPDETTYDSRTFHESKKFPGYSESLSTKSYKNKKKEKASFNHLLNFSLPPRIVDNSHYPRKPPSKFDYHPYSREAFVGSNYRFILKYGKANKSILTNPNYKFDWDDIEQIVVPSNDAMFCPICLDPPVVPRITRCGHVYCYNCILRFFAETESNRKCPVCWSVIEESDLRRTILWENIGILKESINSNSFVQSVDMRLMCRIPGTCFSYPKSSLFWNQFDFSSDDTENMLPFSGSDSDAIGFAKFMWGLSSNTDECREQEISELMKKINSETDQISKIYLDIALSILRAEPNSLANATQSKRISENRSEIDSIAENKLLNRNQTTKKINFTDPNFRQNKKHQQFDSKSSFHSNQLHNTLEPSLLQKSAPKTKNSSAINPKEPRLEHEPCLFYQSADGQQLYLSPLDVHILKEQYKNFGTLPDQISIPIVHVSVASMTNEFRKKSKIYEHIPLRCEIMIAEADLSKLVEPSLLKSYEKRLCKREKQHPRLDRNGHENKQSDGSSVNRKALDSLSKSDQHQIAEDFSKTYSDLLETINHDSRGSGDRSNNFGLDRNSNASMLIPIFGSTALESEFPELVSESSLKNTSLSSDFHPSQGLDKSGFTNTTNSLHTKKELQKLNNESNNPFSTSVFSSSENRDYHQNMNTVWGSDSRSVILGTQSGKFNQQAVWGNKQTRNDSMSANMVDMGDVWTQLDNHKKKQPNQNSNETKGSKSKKRQSQKSVIKVSVTGSLGFHKR</sequence>
<feature type="compositionally biased region" description="Polar residues" evidence="7">
    <location>
        <begin position="701"/>
        <end position="733"/>
    </location>
</feature>
<dbReference type="Proteomes" id="UP000245699">
    <property type="component" value="Unassembled WGS sequence"/>
</dbReference>
<keyword evidence="4 6" id="KW-0863">Zinc-finger</keyword>
<feature type="region of interest" description="Disordered" evidence="7">
    <location>
        <begin position="1050"/>
        <end position="1092"/>
    </location>
</feature>
<keyword evidence="5" id="KW-0862">Zinc</keyword>
<dbReference type="PROSITE" id="PS00518">
    <property type="entry name" value="ZF_RING_1"/>
    <property type="match status" value="1"/>
</dbReference>
<dbReference type="PANTHER" id="PTHR12983:SF9">
    <property type="entry name" value="E3 UBIQUITIN-PROTEIN LIGASE RNF10"/>
    <property type="match status" value="1"/>
</dbReference>
<accession>A0A2T9YB99</accession>
<feature type="domain" description="RING-type" evidence="8">
    <location>
        <begin position="476"/>
        <end position="516"/>
    </location>
</feature>
<dbReference type="EMBL" id="MBFT01000534">
    <property type="protein sequence ID" value="PVU89589.1"/>
    <property type="molecule type" value="Genomic_DNA"/>
</dbReference>
<keyword evidence="3" id="KW-0479">Metal-binding</keyword>
<evidence type="ECO:0000313" key="10">
    <source>
        <dbReference type="Proteomes" id="UP000245699"/>
    </source>
</evidence>
<comment type="subcellular location">
    <subcellularLocation>
        <location evidence="1">Cytoplasm</location>
    </subcellularLocation>
</comment>
<dbReference type="InterPro" id="IPR001841">
    <property type="entry name" value="Znf_RING"/>
</dbReference>
<dbReference type="SUPFAM" id="SSF57850">
    <property type="entry name" value="RING/U-box"/>
    <property type="match status" value="1"/>
</dbReference>
<evidence type="ECO:0000256" key="5">
    <source>
        <dbReference type="ARBA" id="ARBA00022833"/>
    </source>
</evidence>
<gene>
    <name evidence="9" type="ORF">BB559_005030</name>
</gene>
<dbReference type="PROSITE" id="PS50089">
    <property type="entry name" value="ZF_RING_2"/>
    <property type="match status" value="1"/>
</dbReference>
<dbReference type="GO" id="GO:0008270">
    <property type="term" value="F:zinc ion binding"/>
    <property type="evidence" value="ECO:0007669"/>
    <property type="project" value="UniProtKB-KW"/>
</dbReference>